<dbReference type="Proteomes" id="UP000269499">
    <property type="component" value="Unassembled WGS sequence"/>
</dbReference>
<feature type="domain" description="S-Me-THD-like C-terminal" evidence="2">
    <location>
        <begin position="175"/>
        <end position="359"/>
    </location>
</feature>
<dbReference type="Gene3D" id="2.40.390.10">
    <property type="entry name" value="CV3147-like"/>
    <property type="match status" value="1"/>
</dbReference>
<dbReference type="InterPro" id="IPR027479">
    <property type="entry name" value="S-Me-THD_N_sf"/>
</dbReference>
<accession>A0A497F640</accession>
<dbReference type="InterPro" id="IPR024071">
    <property type="entry name" value="S-Me-THD_C_sf"/>
</dbReference>
<evidence type="ECO:0000259" key="2">
    <source>
        <dbReference type="Pfam" id="PF20906"/>
    </source>
</evidence>
<name>A0A497F640_9CREN</name>
<dbReference type="Pfam" id="PF20906">
    <property type="entry name" value="S-Me-THD_C"/>
    <property type="match status" value="1"/>
</dbReference>
<gene>
    <name evidence="3" type="ORF">DRJ26_01555</name>
</gene>
<dbReference type="SUPFAM" id="SSF160991">
    <property type="entry name" value="CV3147-like"/>
    <property type="match status" value="1"/>
</dbReference>
<feature type="domain" description="S-Me-THD N-terminal" evidence="1">
    <location>
        <begin position="9"/>
        <end position="168"/>
    </location>
</feature>
<organism evidence="3 4">
    <name type="scientific">Thermoproteota archaeon</name>
    <dbReference type="NCBI Taxonomy" id="2056631"/>
    <lineage>
        <taxon>Archaea</taxon>
        <taxon>Thermoproteota</taxon>
    </lineage>
</organism>
<dbReference type="Pfam" id="PF06032">
    <property type="entry name" value="S-Me-THD_N"/>
    <property type="match status" value="1"/>
</dbReference>
<dbReference type="EMBL" id="QMRA01000017">
    <property type="protein sequence ID" value="RLE54781.1"/>
    <property type="molecule type" value="Genomic_DNA"/>
</dbReference>
<proteinExistence type="predicted"/>
<reference evidence="3 4" key="1">
    <citation type="submission" date="2018-06" db="EMBL/GenBank/DDBJ databases">
        <title>Extensive metabolic versatility and redundancy in microbially diverse, dynamic hydrothermal sediments.</title>
        <authorList>
            <person name="Dombrowski N."/>
            <person name="Teske A."/>
            <person name="Baker B.J."/>
        </authorList>
    </citation>
    <scope>NUCLEOTIDE SEQUENCE [LARGE SCALE GENOMIC DNA]</scope>
    <source>
        <strain evidence="3">B20_G2</strain>
    </source>
</reference>
<sequence length="368" mass="39435">MRMLDYVGVKHLVVGATILGVGGGGSPEDGLRVLMDDLNAGHKLLICNFDELDPDLYIATPYYAGSIPAPGSKPKKSKKFTAEVMIKALRLLEGVIENRIAAVIATEIGGGNTATALHLAALLGLPLVDGDHAGRSVPELVHSTYIINGVPLTPSVVTTADGDYLVFKEYSSIECYEDIVRAIAAQAGGTVFVLDSPVKVQVASKVAVNGSVSKAIEIGEAVEKARNEGLNVASIVAEKLDGYVIFKGEIERHDLKEKAGFLIGNTYIKGKSGFDGNIFRIWVKNENIMAWIDGEPIVMPPDLIIVIGEDGYGVVNSKLKVGMEVTVVAAPGPNEWKTPKGLEVVGPRHFGFNYDYIPVERLVEKVLR</sequence>
<dbReference type="Gene3D" id="3.40.1610.10">
    <property type="entry name" value="CV3147-like domain"/>
    <property type="match status" value="1"/>
</dbReference>
<protein>
    <submittedName>
        <fullName evidence="3">DUF917 domain-containing protein</fullName>
    </submittedName>
</protein>
<dbReference type="AlphaFoldDB" id="A0A497F640"/>
<evidence type="ECO:0000313" key="3">
    <source>
        <dbReference type="EMBL" id="RLE54781.1"/>
    </source>
</evidence>
<evidence type="ECO:0000313" key="4">
    <source>
        <dbReference type="Proteomes" id="UP000269499"/>
    </source>
</evidence>
<comment type="caution">
    <text evidence="3">The sequence shown here is derived from an EMBL/GenBank/DDBJ whole genome shotgun (WGS) entry which is preliminary data.</text>
</comment>
<dbReference type="InterPro" id="IPR048350">
    <property type="entry name" value="S-Me-THD-like_C"/>
</dbReference>
<dbReference type="InterPro" id="IPR010318">
    <property type="entry name" value="S-Me-THD_N"/>
</dbReference>
<evidence type="ECO:0000259" key="1">
    <source>
        <dbReference type="Pfam" id="PF06032"/>
    </source>
</evidence>